<dbReference type="EMBL" id="JAUKTR010000004">
    <property type="protein sequence ID" value="MDO1559823.1"/>
    <property type="molecule type" value="Genomic_DNA"/>
</dbReference>
<organism evidence="1 2">
    <name type="scientific">Peiella sedimenti</name>
    <dbReference type="NCBI Taxonomy" id="3061083"/>
    <lineage>
        <taxon>Bacteria</taxon>
        <taxon>Pseudomonadati</taxon>
        <taxon>Pseudomonadota</taxon>
        <taxon>Alphaproteobacteria</taxon>
        <taxon>Caulobacterales</taxon>
        <taxon>Caulobacteraceae</taxon>
        <taxon>Peiella</taxon>
    </lineage>
</organism>
<dbReference type="Proteomes" id="UP001169063">
    <property type="component" value="Unassembled WGS sequence"/>
</dbReference>
<dbReference type="RefSeq" id="WP_302110255.1">
    <property type="nucleotide sequence ID" value="NZ_JAUKTR010000004.1"/>
</dbReference>
<name>A0ABT8SQ60_9CAUL</name>
<evidence type="ECO:0000313" key="1">
    <source>
        <dbReference type="EMBL" id="MDO1559823.1"/>
    </source>
</evidence>
<proteinExistence type="predicted"/>
<sequence length="132" mass="14552">MASGSTWKGLAEFQRRIDALPDHVRTAARQALEKSTDEAVSLIQRNVATHPDAPHIRDTVRAEPGRSDLSIDVVMGSEEAPYAAPLEFGHMAPDGSHVPAQPVFYPAVKVVRKRHRSRIAREVRKALKDGPK</sequence>
<keyword evidence="2" id="KW-1185">Reference proteome</keyword>
<dbReference type="NCBIfam" id="TIGR01725">
    <property type="entry name" value="phge_HK97_gp10"/>
    <property type="match status" value="1"/>
</dbReference>
<accession>A0ABT8SQ60</accession>
<gene>
    <name evidence="1" type="ORF">Q0812_10335</name>
</gene>
<evidence type="ECO:0000313" key="2">
    <source>
        <dbReference type="Proteomes" id="UP001169063"/>
    </source>
</evidence>
<dbReference type="InterPro" id="IPR010064">
    <property type="entry name" value="HK97-gp10_tail"/>
</dbReference>
<dbReference type="Pfam" id="PF04883">
    <property type="entry name" value="HK97-gp10_like"/>
    <property type="match status" value="1"/>
</dbReference>
<reference evidence="1" key="1">
    <citation type="submission" date="2023-07" db="EMBL/GenBank/DDBJ databases">
        <title>Brevundimonas soil sp. nov., isolated from the soil of chemical plant.</title>
        <authorList>
            <person name="Wu N."/>
        </authorList>
    </citation>
    <scope>NUCLEOTIDE SEQUENCE</scope>
    <source>
        <strain evidence="1">XZ-24</strain>
    </source>
</reference>
<comment type="caution">
    <text evidence="1">The sequence shown here is derived from an EMBL/GenBank/DDBJ whole genome shotgun (WGS) entry which is preliminary data.</text>
</comment>
<protein>
    <submittedName>
        <fullName evidence="1">HK97 gp10 family phage protein</fullName>
    </submittedName>
</protein>